<feature type="domain" description="Major facilitator superfamily (MFS) profile" evidence="7">
    <location>
        <begin position="38"/>
        <end position="462"/>
    </location>
</feature>
<proteinExistence type="predicted"/>
<dbReference type="Proteomes" id="UP000559256">
    <property type="component" value="Unassembled WGS sequence"/>
</dbReference>
<evidence type="ECO:0000256" key="2">
    <source>
        <dbReference type="ARBA" id="ARBA00022692"/>
    </source>
</evidence>
<feature type="transmembrane region" description="Helical" evidence="6">
    <location>
        <begin position="439"/>
        <end position="458"/>
    </location>
</feature>
<dbReference type="InterPro" id="IPR011701">
    <property type="entry name" value="MFS"/>
</dbReference>
<evidence type="ECO:0000256" key="5">
    <source>
        <dbReference type="SAM" id="MobiDB-lite"/>
    </source>
</evidence>
<dbReference type="InterPro" id="IPR020846">
    <property type="entry name" value="MFS_dom"/>
</dbReference>
<evidence type="ECO:0000256" key="3">
    <source>
        <dbReference type="ARBA" id="ARBA00022989"/>
    </source>
</evidence>
<feature type="transmembrane region" description="Helical" evidence="6">
    <location>
        <begin position="158"/>
        <end position="179"/>
    </location>
</feature>
<dbReference type="GO" id="GO:0035879">
    <property type="term" value="P:plasma membrane lactate transport"/>
    <property type="evidence" value="ECO:0007669"/>
    <property type="project" value="TreeGrafter"/>
</dbReference>
<dbReference type="PANTHER" id="PTHR23508">
    <property type="entry name" value="CARBOXYLIC ACID TRANSPORTER PROTEIN HOMOLOG"/>
    <property type="match status" value="1"/>
</dbReference>
<dbReference type="AlphaFoldDB" id="A0A8H5LUQ3"/>
<evidence type="ECO:0000256" key="4">
    <source>
        <dbReference type="ARBA" id="ARBA00023136"/>
    </source>
</evidence>
<feature type="transmembrane region" description="Helical" evidence="6">
    <location>
        <begin position="199"/>
        <end position="219"/>
    </location>
</feature>
<evidence type="ECO:0000259" key="7">
    <source>
        <dbReference type="PROSITE" id="PS50850"/>
    </source>
</evidence>
<protein>
    <recommendedName>
        <fullName evidence="7">Major facilitator superfamily (MFS) profile domain-containing protein</fullName>
    </recommendedName>
</protein>
<sequence>MNFANVQTILKLPRRQTDEQQIPLLTVLSRLTWLQWSHFISGFLSWSCDAMDFYSVSLSLTSLSTKFGKDTHEITTAITLSLLLRTIGAIIFGFLSDRFGRKWPLVSNLLFVTILELGTSFVQTYDQFLAVRALFGIGMGGIWGLASSTALENLPVEVRGLASGVLQEGYALGCILAGVVNLSLVPEKQEQLGVDSWRALFWVASGISFFTAVFTMVIPESRVFVRAKRETEGIGAMQRTRVFVEETRKMVQLHWKVFIYAFLLMTGFTFISHGSQDLYPTFLQQSKGFSVRDASLATIIGFCGAIVGGAFAGWISQYIGRRLTLIFYMILTGAVIPLWILPTSFAALSAGAFMIQFAAQGSGGVPYQVIVNAPPQIPIQLSEVSPPAFRASFSGIAYQLGSMVSSASAQIEATGGDNLRVFLSKSDGTFANVPDYGTVQGILIGVTAAFVLIVTLLGPENHGSHFERYKAAFEEGGGEDAVAERESASVDEVDQQYKEKGLMSS</sequence>
<dbReference type="InterPro" id="IPR036259">
    <property type="entry name" value="MFS_trans_sf"/>
</dbReference>
<dbReference type="OrthoDB" id="5296287at2759"/>
<keyword evidence="4 6" id="KW-0472">Membrane</keyword>
<feature type="transmembrane region" description="Helical" evidence="6">
    <location>
        <begin position="257"/>
        <end position="274"/>
    </location>
</feature>
<name>A0A8H5LUQ3_9AGAR</name>
<comment type="caution">
    <text evidence="8">The sequence shown here is derived from an EMBL/GenBank/DDBJ whole genome shotgun (WGS) entry which is preliminary data.</text>
</comment>
<dbReference type="PROSITE" id="PS50850">
    <property type="entry name" value="MFS"/>
    <property type="match status" value="1"/>
</dbReference>
<dbReference type="CDD" id="cd17316">
    <property type="entry name" value="MFS_SV2_like"/>
    <property type="match status" value="1"/>
</dbReference>
<dbReference type="Gene3D" id="1.20.1250.20">
    <property type="entry name" value="MFS general substrate transporter like domains"/>
    <property type="match status" value="2"/>
</dbReference>
<dbReference type="PANTHER" id="PTHR23508:SF10">
    <property type="entry name" value="CARBOXYLIC ACID TRANSPORTER PROTEIN HOMOLOG"/>
    <property type="match status" value="1"/>
</dbReference>
<accession>A0A8H5LUQ3</accession>
<feature type="transmembrane region" description="Helical" evidence="6">
    <location>
        <begin position="326"/>
        <end position="359"/>
    </location>
</feature>
<feature type="region of interest" description="Disordered" evidence="5">
    <location>
        <begin position="480"/>
        <end position="505"/>
    </location>
</feature>
<keyword evidence="3 6" id="KW-1133">Transmembrane helix</keyword>
<feature type="transmembrane region" description="Helical" evidence="6">
    <location>
        <begin position="294"/>
        <end position="314"/>
    </location>
</feature>
<gene>
    <name evidence="8" type="ORF">D9758_006913</name>
</gene>
<feature type="transmembrane region" description="Helical" evidence="6">
    <location>
        <begin position="128"/>
        <end position="146"/>
    </location>
</feature>
<evidence type="ECO:0000256" key="6">
    <source>
        <dbReference type="SAM" id="Phobius"/>
    </source>
</evidence>
<organism evidence="8 9">
    <name type="scientific">Tetrapyrgos nigripes</name>
    <dbReference type="NCBI Taxonomy" id="182062"/>
    <lineage>
        <taxon>Eukaryota</taxon>
        <taxon>Fungi</taxon>
        <taxon>Dikarya</taxon>
        <taxon>Basidiomycota</taxon>
        <taxon>Agaricomycotina</taxon>
        <taxon>Agaricomycetes</taxon>
        <taxon>Agaricomycetidae</taxon>
        <taxon>Agaricales</taxon>
        <taxon>Marasmiineae</taxon>
        <taxon>Marasmiaceae</taxon>
        <taxon>Tetrapyrgos</taxon>
    </lineage>
</organism>
<feature type="compositionally biased region" description="Basic and acidic residues" evidence="5">
    <location>
        <begin position="495"/>
        <end position="505"/>
    </location>
</feature>
<evidence type="ECO:0000313" key="8">
    <source>
        <dbReference type="EMBL" id="KAF5370282.1"/>
    </source>
</evidence>
<dbReference type="SUPFAM" id="SSF103473">
    <property type="entry name" value="MFS general substrate transporter"/>
    <property type="match status" value="1"/>
</dbReference>
<feature type="transmembrane region" description="Helical" evidence="6">
    <location>
        <begin position="103"/>
        <end position="122"/>
    </location>
</feature>
<evidence type="ECO:0000256" key="1">
    <source>
        <dbReference type="ARBA" id="ARBA00004141"/>
    </source>
</evidence>
<dbReference type="GO" id="GO:0005886">
    <property type="term" value="C:plasma membrane"/>
    <property type="evidence" value="ECO:0007669"/>
    <property type="project" value="TreeGrafter"/>
</dbReference>
<dbReference type="EMBL" id="JAACJM010000011">
    <property type="protein sequence ID" value="KAF5370282.1"/>
    <property type="molecule type" value="Genomic_DNA"/>
</dbReference>
<dbReference type="Pfam" id="PF07690">
    <property type="entry name" value="MFS_1"/>
    <property type="match status" value="1"/>
</dbReference>
<reference evidence="8 9" key="1">
    <citation type="journal article" date="2020" name="ISME J.">
        <title>Uncovering the hidden diversity of litter-decomposition mechanisms in mushroom-forming fungi.</title>
        <authorList>
            <person name="Floudas D."/>
            <person name="Bentzer J."/>
            <person name="Ahren D."/>
            <person name="Johansson T."/>
            <person name="Persson P."/>
            <person name="Tunlid A."/>
        </authorList>
    </citation>
    <scope>NUCLEOTIDE SEQUENCE [LARGE SCALE GENOMIC DNA]</scope>
    <source>
        <strain evidence="8 9">CBS 291.85</strain>
    </source>
</reference>
<dbReference type="GO" id="GO:0015355">
    <property type="term" value="F:secondary active monocarboxylate transmembrane transporter activity"/>
    <property type="evidence" value="ECO:0007669"/>
    <property type="project" value="TreeGrafter"/>
</dbReference>
<evidence type="ECO:0000313" key="9">
    <source>
        <dbReference type="Proteomes" id="UP000559256"/>
    </source>
</evidence>
<keyword evidence="2 6" id="KW-0812">Transmembrane</keyword>
<feature type="transmembrane region" description="Helical" evidence="6">
    <location>
        <begin position="74"/>
        <end position="96"/>
    </location>
</feature>
<comment type="subcellular location">
    <subcellularLocation>
        <location evidence="1">Membrane</location>
        <topology evidence="1">Multi-pass membrane protein</topology>
    </subcellularLocation>
</comment>
<keyword evidence="9" id="KW-1185">Reference proteome</keyword>